<dbReference type="AlphaFoldDB" id="A0AAD5JMK8"/>
<comment type="caution">
    <text evidence="1">The sequence shown here is derived from an EMBL/GenBank/DDBJ whole genome shotgun (WGS) entry which is preliminary data.</text>
</comment>
<protein>
    <submittedName>
        <fullName evidence="1">Uncharacterized protein</fullName>
    </submittedName>
</protein>
<proteinExistence type="predicted"/>
<sequence length="54" mass="6239">KQLKAATKQLLNLEFQEARNGPGSKLVAACRPYLQIDPIVWLPMKYSQRSRLIR</sequence>
<feature type="non-terminal residue" evidence="1">
    <location>
        <position position="54"/>
    </location>
</feature>
<organism evidence="1 2">
    <name type="scientific">Phascolomyces articulosus</name>
    <dbReference type="NCBI Taxonomy" id="60185"/>
    <lineage>
        <taxon>Eukaryota</taxon>
        <taxon>Fungi</taxon>
        <taxon>Fungi incertae sedis</taxon>
        <taxon>Mucoromycota</taxon>
        <taxon>Mucoromycotina</taxon>
        <taxon>Mucoromycetes</taxon>
        <taxon>Mucorales</taxon>
        <taxon>Lichtheimiaceae</taxon>
        <taxon>Phascolomyces</taxon>
    </lineage>
</organism>
<name>A0AAD5JMK8_9FUNG</name>
<accession>A0AAD5JMK8</accession>
<gene>
    <name evidence="1" type="ORF">BDA99DRAFT_407564</name>
</gene>
<keyword evidence="2" id="KW-1185">Reference proteome</keyword>
<dbReference type="Proteomes" id="UP001209540">
    <property type="component" value="Unassembled WGS sequence"/>
</dbReference>
<reference evidence="1" key="2">
    <citation type="submission" date="2023-02" db="EMBL/GenBank/DDBJ databases">
        <authorList>
            <consortium name="DOE Joint Genome Institute"/>
            <person name="Mondo S.J."/>
            <person name="Chang Y."/>
            <person name="Wang Y."/>
            <person name="Ahrendt S."/>
            <person name="Andreopoulos W."/>
            <person name="Barry K."/>
            <person name="Beard J."/>
            <person name="Benny G.L."/>
            <person name="Blankenship S."/>
            <person name="Bonito G."/>
            <person name="Cuomo C."/>
            <person name="Desiro A."/>
            <person name="Gervers K.A."/>
            <person name="Hundley H."/>
            <person name="Kuo A."/>
            <person name="LaButti K."/>
            <person name="Lang B.F."/>
            <person name="Lipzen A."/>
            <person name="O'Donnell K."/>
            <person name="Pangilinan J."/>
            <person name="Reynolds N."/>
            <person name="Sandor L."/>
            <person name="Smith M.W."/>
            <person name="Tsang A."/>
            <person name="Grigoriev I.V."/>
            <person name="Stajich J.E."/>
            <person name="Spatafora J.W."/>
        </authorList>
    </citation>
    <scope>NUCLEOTIDE SEQUENCE</scope>
    <source>
        <strain evidence="1">RSA 2281</strain>
    </source>
</reference>
<dbReference type="EMBL" id="JAIXMP010000047">
    <property type="protein sequence ID" value="KAI9246253.1"/>
    <property type="molecule type" value="Genomic_DNA"/>
</dbReference>
<reference evidence="1" key="1">
    <citation type="journal article" date="2022" name="IScience">
        <title>Evolution of zygomycete secretomes and the origins of terrestrial fungal ecologies.</title>
        <authorList>
            <person name="Chang Y."/>
            <person name="Wang Y."/>
            <person name="Mondo S."/>
            <person name="Ahrendt S."/>
            <person name="Andreopoulos W."/>
            <person name="Barry K."/>
            <person name="Beard J."/>
            <person name="Benny G.L."/>
            <person name="Blankenship S."/>
            <person name="Bonito G."/>
            <person name="Cuomo C."/>
            <person name="Desiro A."/>
            <person name="Gervers K.A."/>
            <person name="Hundley H."/>
            <person name="Kuo A."/>
            <person name="LaButti K."/>
            <person name="Lang B.F."/>
            <person name="Lipzen A."/>
            <person name="O'Donnell K."/>
            <person name="Pangilinan J."/>
            <person name="Reynolds N."/>
            <person name="Sandor L."/>
            <person name="Smith M.E."/>
            <person name="Tsang A."/>
            <person name="Grigoriev I.V."/>
            <person name="Stajich J.E."/>
            <person name="Spatafora J.W."/>
        </authorList>
    </citation>
    <scope>NUCLEOTIDE SEQUENCE</scope>
    <source>
        <strain evidence="1">RSA 2281</strain>
    </source>
</reference>
<evidence type="ECO:0000313" key="1">
    <source>
        <dbReference type="EMBL" id="KAI9246253.1"/>
    </source>
</evidence>
<feature type="non-terminal residue" evidence="1">
    <location>
        <position position="1"/>
    </location>
</feature>
<evidence type="ECO:0000313" key="2">
    <source>
        <dbReference type="Proteomes" id="UP001209540"/>
    </source>
</evidence>